<organism evidence="1 2">
    <name type="scientific">Catharanthus roseus</name>
    <name type="common">Madagascar periwinkle</name>
    <name type="synonym">Vinca rosea</name>
    <dbReference type="NCBI Taxonomy" id="4058"/>
    <lineage>
        <taxon>Eukaryota</taxon>
        <taxon>Viridiplantae</taxon>
        <taxon>Streptophyta</taxon>
        <taxon>Embryophyta</taxon>
        <taxon>Tracheophyta</taxon>
        <taxon>Spermatophyta</taxon>
        <taxon>Magnoliopsida</taxon>
        <taxon>eudicotyledons</taxon>
        <taxon>Gunneridae</taxon>
        <taxon>Pentapetalae</taxon>
        <taxon>asterids</taxon>
        <taxon>lamiids</taxon>
        <taxon>Gentianales</taxon>
        <taxon>Apocynaceae</taxon>
        <taxon>Rauvolfioideae</taxon>
        <taxon>Vinceae</taxon>
        <taxon>Catharanthinae</taxon>
        <taxon>Catharanthus</taxon>
    </lineage>
</organism>
<evidence type="ECO:0000313" key="1">
    <source>
        <dbReference type="EMBL" id="KAI5647621.1"/>
    </source>
</evidence>
<protein>
    <submittedName>
        <fullName evidence="1">Uncharacterized protein</fullName>
    </submittedName>
</protein>
<reference evidence="2" key="1">
    <citation type="journal article" date="2023" name="Nat. Plants">
        <title>Single-cell RNA sequencing provides a high-resolution roadmap for understanding the multicellular compartmentation of specialized metabolism.</title>
        <authorList>
            <person name="Sun S."/>
            <person name="Shen X."/>
            <person name="Li Y."/>
            <person name="Li Y."/>
            <person name="Wang S."/>
            <person name="Li R."/>
            <person name="Zhang H."/>
            <person name="Shen G."/>
            <person name="Guo B."/>
            <person name="Wei J."/>
            <person name="Xu J."/>
            <person name="St-Pierre B."/>
            <person name="Chen S."/>
            <person name="Sun C."/>
        </authorList>
    </citation>
    <scope>NUCLEOTIDE SEQUENCE [LARGE SCALE GENOMIC DNA]</scope>
</reference>
<accession>A0ACB9ZLB5</accession>
<dbReference type="EMBL" id="CM044708">
    <property type="protein sequence ID" value="KAI5647621.1"/>
    <property type="molecule type" value="Genomic_DNA"/>
</dbReference>
<keyword evidence="2" id="KW-1185">Reference proteome</keyword>
<name>A0ACB9ZLB5_CATRO</name>
<sequence length="1338" mass="148992">MESRAPLPETKLSACCISHEFHKAASKSPDKIAVIHAAGGAKFIAGEFLRNSDVQDSEVVRNEELIEAALTSSQPPVYKGDQCFTYSDILSAVNSLSLRLRGILDGADDPYLIKPQPGDRRCESPTANDQVPDAVGTSNPSLWQFAKSKNKYTPRIVGVYIEPSVEYIVAVLSILRCGEAFMPLDASWPRERILSVLSSSRIDLIIGCEYSLEDNCYHELDKLHWLIDSGHCALLSISMKYTAQKQNELTHLDWPCEIELPRLFCYLMYTSGSTGKPKGICGTEQGLLNRFLWMQELYPLQGEECLIFKTSISFIDHLQEFLGSLLTACTLVIPPFSYLKENPFYLLDFLQVRVQNLYLKLLLFIVGLGCQRFLLGFQFYVTAGHLWASLTLGILCCDLGVKERFCGIAVTHLMFHLDTDVNNGITYLRNCFFWFSHRYSITRLIAVPSLMKLILSPLQSPIYARVRSCLKLLVLSGEVLHQSLCTSLLKLLPQTALLNLYGSTERRTVLCKPGLKKLFIFHFCFNYCGTNKSPILQVLSSYFKITAQEMNLKIVSGDCTYFDYKRMPLILGSNTLSSVPIGLPISNCKVVLVGENAPNEGEIYVSGLCVCAGYFDYPSILPLDSVRLPEDAFIGYSCVDQRCGYYFKTGDYARQLESGDLVFLGRKDRTIKVNGQRIALEEIENAFREHPDIFDAAVLCKRDNGEISHIEAHLILKQKDKSNENFKSSLRRWMVNKLPLAMVPGVIYFTESLPISSSGKVDYNLLASSSCSKAHDKNGSGRIWDSDLLKIVKKAFCNALMVENICIDDNFFEMGGNSISAAYVAYKLGINMKLLYSFPTPLKLQSALRRKIGLSIGIARIDAKLRADSGETNESALLDDSGTRSDPESKQHRRLLGTLSNSSNGIPVKYLKRDSCVCSDIKDLNFSCFWNSDFLHTACSFNRCNKTMHVGKCEEENLSQIVRYQQSSGERPGCIQELWKVYMESCVDASPLVVFKGSNVYLFIGSHSHKFVCIEAKRGFVLWEAKLDGRVECSAAVLDNFSQVVVGCYQGNIYFLQFSDGSICWKFRTHGEVKSQPVVDKQRHLVWCGSYDHNLYALDYKNYCCILKLPCGGSIFGSPAIDKIQEKLFVASTSGRVTAISLKALALAELWIHDLEVPIFGSLSIHSLSGNIICCLVDGSVVALDTDGSIIWKANTGGPIFAGPCISDTLSSQVLVCSRDGSIYSFELEKGKLLWKYDIGQPIISSAYVDESTLLVDDGSTLSDRLVCVCTSSGSIIVLCISCLDATGVTSQHMVREFSRLDVEGDIFSSPIMIGGRIFFGCRDDYVYCVGVECNKSM</sequence>
<dbReference type="Proteomes" id="UP001060085">
    <property type="component" value="Linkage Group LG08"/>
</dbReference>
<gene>
    <name evidence="1" type="ORF">M9H77_33626</name>
</gene>
<proteinExistence type="predicted"/>
<evidence type="ECO:0000313" key="2">
    <source>
        <dbReference type="Proteomes" id="UP001060085"/>
    </source>
</evidence>
<comment type="caution">
    <text evidence="1">The sequence shown here is derived from an EMBL/GenBank/DDBJ whole genome shotgun (WGS) entry which is preliminary data.</text>
</comment>